<proteinExistence type="predicted"/>
<reference evidence="1 2" key="1">
    <citation type="submission" date="2020-12" db="EMBL/GenBank/DDBJ databases">
        <title>Genome sequence of Erwinia amylovora ATCC15580, a type strain.</title>
        <authorList>
            <person name="Kang I.-J."/>
            <person name="Roh E."/>
        </authorList>
    </citation>
    <scope>NUCLEOTIDE SEQUENCE [LARGE SCALE GENOMIC DNA]</scope>
    <source>
        <strain evidence="1 2">ATCC 15580</strain>
    </source>
</reference>
<evidence type="ECO:0000313" key="2">
    <source>
        <dbReference type="Proteomes" id="UP000662840"/>
    </source>
</evidence>
<name>A0ABX7MI47_ERWAM</name>
<dbReference type="GeneID" id="97604680"/>
<dbReference type="Proteomes" id="UP000662840">
    <property type="component" value="Chromosome"/>
</dbReference>
<dbReference type="RefSeq" id="WP_155118287.1">
    <property type="nucleotide sequence ID" value="NZ_CP024970.1"/>
</dbReference>
<dbReference type="EMBL" id="CP066796">
    <property type="protein sequence ID" value="QSI92108.1"/>
    <property type="molecule type" value="Genomic_DNA"/>
</dbReference>
<accession>A0ABX7MI47</accession>
<gene>
    <name evidence="1" type="ORF">JGC47_01840</name>
</gene>
<organism evidence="1 2">
    <name type="scientific">Erwinia amylovora</name>
    <name type="common">Fire blight bacteria</name>
    <dbReference type="NCBI Taxonomy" id="552"/>
    <lineage>
        <taxon>Bacteria</taxon>
        <taxon>Pseudomonadati</taxon>
        <taxon>Pseudomonadota</taxon>
        <taxon>Gammaproteobacteria</taxon>
        <taxon>Enterobacterales</taxon>
        <taxon>Erwiniaceae</taxon>
        <taxon>Erwinia</taxon>
    </lineage>
</organism>
<keyword evidence="2" id="KW-1185">Reference proteome</keyword>
<protein>
    <submittedName>
        <fullName evidence="1">Uncharacterized protein</fullName>
    </submittedName>
</protein>
<evidence type="ECO:0000313" key="1">
    <source>
        <dbReference type="EMBL" id="QSI92108.1"/>
    </source>
</evidence>
<sequence>MLKNRANSAASATIVLTFAARLLPSARQTHQAVQRTKNQAAQLPDVQLPYQIQVS</sequence>